<sequence>MSTMKRRQDRSNHTSHLDVRTAISSSGLPTKRTMDNHENLGTKSSLPSGATNPLPGLNRITLASCA</sequence>
<dbReference type="EMBL" id="KN880771">
    <property type="protein sequence ID" value="KIY62559.1"/>
    <property type="molecule type" value="Genomic_DNA"/>
</dbReference>
<evidence type="ECO:0000313" key="3">
    <source>
        <dbReference type="Proteomes" id="UP000054007"/>
    </source>
</evidence>
<keyword evidence="3" id="KW-1185">Reference proteome</keyword>
<evidence type="ECO:0000313" key="2">
    <source>
        <dbReference type="EMBL" id="KIY62559.1"/>
    </source>
</evidence>
<dbReference type="Proteomes" id="UP000054007">
    <property type="component" value="Unassembled WGS sequence"/>
</dbReference>
<feature type="compositionally biased region" description="Polar residues" evidence="1">
    <location>
        <begin position="41"/>
        <end position="51"/>
    </location>
</feature>
<organism evidence="2 3">
    <name type="scientific">Cylindrobasidium torrendii FP15055 ss-10</name>
    <dbReference type="NCBI Taxonomy" id="1314674"/>
    <lineage>
        <taxon>Eukaryota</taxon>
        <taxon>Fungi</taxon>
        <taxon>Dikarya</taxon>
        <taxon>Basidiomycota</taxon>
        <taxon>Agaricomycotina</taxon>
        <taxon>Agaricomycetes</taxon>
        <taxon>Agaricomycetidae</taxon>
        <taxon>Agaricales</taxon>
        <taxon>Marasmiineae</taxon>
        <taxon>Physalacriaceae</taxon>
        <taxon>Cylindrobasidium</taxon>
    </lineage>
</organism>
<dbReference type="AlphaFoldDB" id="A0A0D7AXG4"/>
<feature type="compositionally biased region" description="Basic and acidic residues" evidence="1">
    <location>
        <begin position="9"/>
        <end position="19"/>
    </location>
</feature>
<gene>
    <name evidence="2" type="ORF">CYLTODRAFT_173130</name>
</gene>
<name>A0A0D7AXG4_9AGAR</name>
<evidence type="ECO:0000256" key="1">
    <source>
        <dbReference type="SAM" id="MobiDB-lite"/>
    </source>
</evidence>
<accession>A0A0D7AXG4</accession>
<proteinExistence type="predicted"/>
<feature type="region of interest" description="Disordered" evidence="1">
    <location>
        <begin position="1"/>
        <end position="66"/>
    </location>
</feature>
<reference evidence="2 3" key="1">
    <citation type="journal article" date="2015" name="Fungal Genet. Biol.">
        <title>Evolution of novel wood decay mechanisms in Agaricales revealed by the genome sequences of Fistulina hepatica and Cylindrobasidium torrendii.</title>
        <authorList>
            <person name="Floudas D."/>
            <person name="Held B.W."/>
            <person name="Riley R."/>
            <person name="Nagy L.G."/>
            <person name="Koehler G."/>
            <person name="Ransdell A.S."/>
            <person name="Younus H."/>
            <person name="Chow J."/>
            <person name="Chiniquy J."/>
            <person name="Lipzen A."/>
            <person name="Tritt A."/>
            <person name="Sun H."/>
            <person name="Haridas S."/>
            <person name="LaButti K."/>
            <person name="Ohm R.A."/>
            <person name="Kues U."/>
            <person name="Blanchette R.A."/>
            <person name="Grigoriev I.V."/>
            <person name="Minto R.E."/>
            <person name="Hibbett D.S."/>
        </authorList>
    </citation>
    <scope>NUCLEOTIDE SEQUENCE [LARGE SCALE GENOMIC DNA]</scope>
    <source>
        <strain evidence="2 3">FP15055 ss-10</strain>
    </source>
</reference>
<protein>
    <submittedName>
        <fullName evidence="2">Uncharacterized protein</fullName>
    </submittedName>
</protein>